<reference evidence="1" key="1">
    <citation type="submission" date="2021-06" db="EMBL/GenBank/DDBJ databases">
        <authorList>
            <person name="Kallberg Y."/>
            <person name="Tangrot J."/>
            <person name="Rosling A."/>
        </authorList>
    </citation>
    <scope>NUCLEOTIDE SEQUENCE</scope>
    <source>
        <strain evidence="1">CL551</strain>
    </source>
</reference>
<evidence type="ECO:0000313" key="1">
    <source>
        <dbReference type="EMBL" id="CAG8645993.1"/>
    </source>
</evidence>
<gene>
    <name evidence="1" type="ORF">AMORRO_LOCUS9734</name>
</gene>
<sequence>MTLERDNAFTFPTDLNPIDEEFYNSGCLNFEFPFHVAEPL</sequence>
<keyword evidence="2" id="KW-1185">Reference proteome</keyword>
<dbReference type="EMBL" id="CAJVPV010009892">
    <property type="protein sequence ID" value="CAG8645993.1"/>
    <property type="molecule type" value="Genomic_DNA"/>
</dbReference>
<organism evidence="1 2">
    <name type="scientific">Acaulospora morrowiae</name>
    <dbReference type="NCBI Taxonomy" id="94023"/>
    <lineage>
        <taxon>Eukaryota</taxon>
        <taxon>Fungi</taxon>
        <taxon>Fungi incertae sedis</taxon>
        <taxon>Mucoromycota</taxon>
        <taxon>Glomeromycotina</taxon>
        <taxon>Glomeromycetes</taxon>
        <taxon>Diversisporales</taxon>
        <taxon>Acaulosporaceae</taxon>
        <taxon>Acaulospora</taxon>
    </lineage>
</organism>
<proteinExistence type="predicted"/>
<comment type="caution">
    <text evidence="1">The sequence shown here is derived from an EMBL/GenBank/DDBJ whole genome shotgun (WGS) entry which is preliminary data.</text>
</comment>
<dbReference type="Proteomes" id="UP000789342">
    <property type="component" value="Unassembled WGS sequence"/>
</dbReference>
<protein>
    <submittedName>
        <fullName evidence="1">11876_t:CDS:1</fullName>
    </submittedName>
</protein>
<accession>A0A9N9H3G2</accession>
<evidence type="ECO:0000313" key="2">
    <source>
        <dbReference type="Proteomes" id="UP000789342"/>
    </source>
</evidence>
<dbReference type="AlphaFoldDB" id="A0A9N9H3G2"/>
<name>A0A9N9H3G2_9GLOM</name>